<dbReference type="InterPro" id="IPR003817">
    <property type="entry name" value="PS_Dcarbxylase"/>
</dbReference>
<evidence type="ECO:0000256" key="2">
    <source>
        <dbReference type="ARBA" id="ARBA00023239"/>
    </source>
</evidence>
<reference evidence="4 5" key="1">
    <citation type="submission" date="2014-04" db="EMBL/GenBank/DDBJ databases">
        <authorList>
            <consortium name="DOE Joint Genome Institute"/>
            <person name="Kuo A."/>
            <person name="Kohler A."/>
            <person name="Costa M.D."/>
            <person name="Nagy L.G."/>
            <person name="Floudas D."/>
            <person name="Copeland A."/>
            <person name="Barry K.W."/>
            <person name="Cichocki N."/>
            <person name="Veneault-Fourrey C."/>
            <person name="LaButti K."/>
            <person name="Lindquist E.A."/>
            <person name="Lipzen A."/>
            <person name="Lundell T."/>
            <person name="Morin E."/>
            <person name="Murat C."/>
            <person name="Sun H."/>
            <person name="Tunlid A."/>
            <person name="Henrissat B."/>
            <person name="Grigoriev I.V."/>
            <person name="Hibbett D.S."/>
            <person name="Martin F."/>
            <person name="Nordberg H.P."/>
            <person name="Cantor M.N."/>
            <person name="Hua S.X."/>
        </authorList>
    </citation>
    <scope>NUCLEOTIDE SEQUENCE [LARGE SCALE GENOMIC DNA]</scope>
    <source>
        <strain evidence="4 5">Marx 270</strain>
    </source>
</reference>
<feature type="non-terminal residue" evidence="4">
    <location>
        <position position="375"/>
    </location>
</feature>
<gene>
    <name evidence="4" type="ORF">M404DRAFT_85235</name>
</gene>
<evidence type="ECO:0000313" key="5">
    <source>
        <dbReference type="Proteomes" id="UP000054217"/>
    </source>
</evidence>
<accession>A0A0C3PJX5</accession>
<feature type="domain" description="L-tryptophan decarboxylase PsiD-like" evidence="3">
    <location>
        <begin position="4"/>
        <end position="137"/>
    </location>
</feature>
<evidence type="ECO:0000256" key="1">
    <source>
        <dbReference type="ARBA" id="ARBA00022793"/>
    </source>
</evidence>
<proteinExistence type="predicted"/>
<dbReference type="GO" id="GO:0004609">
    <property type="term" value="F:phosphatidylserine decarboxylase activity"/>
    <property type="evidence" value="ECO:0007669"/>
    <property type="project" value="InterPro"/>
</dbReference>
<evidence type="ECO:0000259" key="3">
    <source>
        <dbReference type="Pfam" id="PF12588"/>
    </source>
</evidence>
<dbReference type="AlphaFoldDB" id="A0A0C3PJX5"/>
<organism evidence="4 5">
    <name type="scientific">Pisolithus tinctorius Marx 270</name>
    <dbReference type="NCBI Taxonomy" id="870435"/>
    <lineage>
        <taxon>Eukaryota</taxon>
        <taxon>Fungi</taxon>
        <taxon>Dikarya</taxon>
        <taxon>Basidiomycota</taxon>
        <taxon>Agaricomycotina</taxon>
        <taxon>Agaricomycetes</taxon>
        <taxon>Agaricomycetidae</taxon>
        <taxon>Boletales</taxon>
        <taxon>Sclerodermatineae</taxon>
        <taxon>Pisolithaceae</taxon>
        <taxon>Pisolithus</taxon>
    </lineage>
</organism>
<name>A0A0C3PJX5_PISTI</name>
<dbReference type="OrthoDB" id="5973539at2759"/>
<dbReference type="GO" id="GO:0005739">
    <property type="term" value="C:mitochondrion"/>
    <property type="evidence" value="ECO:0007669"/>
    <property type="project" value="TreeGrafter"/>
</dbReference>
<dbReference type="InterPro" id="IPR022237">
    <property type="entry name" value="PsiD-like"/>
</dbReference>
<keyword evidence="5" id="KW-1185">Reference proteome</keyword>
<feature type="non-terminal residue" evidence="4">
    <location>
        <position position="1"/>
    </location>
</feature>
<dbReference type="Proteomes" id="UP000054217">
    <property type="component" value="Unassembled WGS sequence"/>
</dbReference>
<dbReference type="Pfam" id="PF02666">
    <property type="entry name" value="PS_Dcarbxylase"/>
    <property type="match status" value="1"/>
</dbReference>
<dbReference type="STRING" id="870435.A0A0C3PJX5"/>
<dbReference type="Pfam" id="PF12588">
    <property type="entry name" value="PSDC"/>
    <property type="match status" value="1"/>
</dbReference>
<keyword evidence="2" id="KW-0456">Lyase</keyword>
<dbReference type="HOGENOM" id="CLU_033450_1_0_1"/>
<sequence>SLAPVVQDFKNFIEGDGAVYTAFREMFRQAAASTAAGAAIEDYEELMEVIDATLMVAPTYRPGPSAMVAGVPFYGIIARFCNTPAGYEAFTHPGVNARFCAVFTEWHAFLLSPESAEVIVPEPEAGGWLSPEALDAMVQSAGGDPKLEKFQDFYVCDPSAEHYGFTSYDEFFVRELLPHRWDPELPNNPEIVNSPCSSTVHKLYRNLAHTDRFYIKNTPYSLSHMLAGDARVDDFVGGTLLQAMLGSLDYHGWRSPVRGTVVGTRLISGMEHLDGVPPAPHPTYYAACLDNNRTDLDVVSRSQDFVSAISTRALIFIQAEEPVGLVCFVGVGLGEVSTCKIVVKEGDLLEKGSKLGDFHFGGSTYCLIFRPGLNV</sequence>
<dbReference type="PANTHER" id="PTHR10067:SF9">
    <property type="entry name" value="PHOSPHATIDYLSERINE DECARBOXYLASE FAMILY PROTEIN (AFU_ORTHOLOGUE AFUA_7G01730)"/>
    <property type="match status" value="1"/>
</dbReference>
<protein>
    <recommendedName>
        <fullName evidence="3">L-tryptophan decarboxylase PsiD-like domain-containing protein</fullName>
    </recommendedName>
</protein>
<keyword evidence="1" id="KW-0210">Decarboxylase</keyword>
<dbReference type="GO" id="GO:0006646">
    <property type="term" value="P:phosphatidylethanolamine biosynthetic process"/>
    <property type="evidence" value="ECO:0007669"/>
    <property type="project" value="TreeGrafter"/>
</dbReference>
<dbReference type="EMBL" id="KN831944">
    <property type="protein sequence ID" value="KIO14490.1"/>
    <property type="molecule type" value="Genomic_DNA"/>
</dbReference>
<evidence type="ECO:0000313" key="4">
    <source>
        <dbReference type="EMBL" id="KIO14490.1"/>
    </source>
</evidence>
<reference evidence="5" key="2">
    <citation type="submission" date="2015-01" db="EMBL/GenBank/DDBJ databases">
        <title>Evolutionary Origins and Diversification of the Mycorrhizal Mutualists.</title>
        <authorList>
            <consortium name="DOE Joint Genome Institute"/>
            <consortium name="Mycorrhizal Genomics Consortium"/>
            <person name="Kohler A."/>
            <person name="Kuo A."/>
            <person name="Nagy L.G."/>
            <person name="Floudas D."/>
            <person name="Copeland A."/>
            <person name="Barry K.W."/>
            <person name="Cichocki N."/>
            <person name="Veneault-Fourrey C."/>
            <person name="LaButti K."/>
            <person name="Lindquist E.A."/>
            <person name="Lipzen A."/>
            <person name="Lundell T."/>
            <person name="Morin E."/>
            <person name="Murat C."/>
            <person name="Riley R."/>
            <person name="Ohm R."/>
            <person name="Sun H."/>
            <person name="Tunlid A."/>
            <person name="Henrissat B."/>
            <person name="Grigoriev I.V."/>
            <person name="Hibbett D.S."/>
            <person name="Martin F."/>
        </authorList>
    </citation>
    <scope>NUCLEOTIDE SEQUENCE [LARGE SCALE GENOMIC DNA]</scope>
    <source>
        <strain evidence="5">Marx 270</strain>
    </source>
</reference>
<dbReference type="InParanoid" id="A0A0C3PJX5"/>
<dbReference type="PANTHER" id="PTHR10067">
    <property type="entry name" value="PHOSPHATIDYLSERINE DECARBOXYLASE"/>
    <property type="match status" value="1"/>
</dbReference>